<evidence type="ECO:0000256" key="9">
    <source>
        <dbReference type="ARBA" id="ARBA00023136"/>
    </source>
</evidence>
<dbReference type="EMBL" id="HBGJ01022854">
    <property type="protein sequence ID" value="CAD9256355.1"/>
    <property type="molecule type" value="Transcribed_RNA"/>
</dbReference>
<dbReference type="GO" id="GO:0005789">
    <property type="term" value="C:endoplasmic reticulum membrane"/>
    <property type="evidence" value="ECO:0007669"/>
    <property type="project" value="UniProtKB-SubCell"/>
</dbReference>
<dbReference type="SUPFAM" id="SSF52540">
    <property type="entry name" value="P-loop containing nucleoside triphosphate hydrolases"/>
    <property type="match status" value="1"/>
</dbReference>
<keyword evidence="4 11" id="KW-0812">Transmembrane</keyword>
<keyword evidence="10" id="KW-0675">Receptor</keyword>
<keyword evidence="5" id="KW-0547">Nucleotide-binding</keyword>
<evidence type="ECO:0000256" key="1">
    <source>
        <dbReference type="ARBA" id="ARBA00004389"/>
    </source>
</evidence>
<evidence type="ECO:0000256" key="8">
    <source>
        <dbReference type="ARBA" id="ARBA00023134"/>
    </source>
</evidence>
<evidence type="ECO:0000256" key="2">
    <source>
        <dbReference type="ARBA" id="ARBA00005619"/>
    </source>
</evidence>
<dbReference type="Pfam" id="PF09439">
    <property type="entry name" value="SRPRB"/>
    <property type="match status" value="1"/>
</dbReference>
<comment type="similarity">
    <text evidence="2">Belongs to the SRP receptor beta subunit family.</text>
</comment>
<sequence length="262" mass="27359">MAEEATAGEAAPSPLAAVMDLVAGVDPLVLALTVVVILALPAFLSWLGGVLGGGGGKRRRGKHAVLLVGPSGAGKTCMFHKLLRDEVPETLTSMKEAAEKLPSGKQLVDFPGHIRLRANLDAWIDQAAALVLVLDASNPRSGPREGAEFLFELLTDPRLEAGPPVLVACNKSDVVGAKAPEKIRLAVEREIEELRKTRAAKADVSGGAAADKLPLGRPGMKFKLEEDAPCEVRFVAASVAKGELGDVLEFVEAHAGSLDGQA</sequence>
<accession>A0A7S1U4H0</accession>
<name>A0A7S1U4H0_9STRA</name>
<keyword evidence="8" id="KW-0342">GTP-binding</keyword>
<evidence type="ECO:0000256" key="5">
    <source>
        <dbReference type="ARBA" id="ARBA00022741"/>
    </source>
</evidence>
<comment type="subcellular location">
    <subcellularLocation>
        <location evidence="1">Endoplasmic reticulum membrane</location>
        <topology evidence="1">Single-pass membrane protein</topology>
    </subcellularLocation>
</comment>
<evidence type="ECO:0000313" key="12">
    <source>
        <dbReference type="EMBL" id="CAD9256355.1"/>
    </source>
</evidence>
<keyword evidence="9 11" id="KW-0472">Membrane</keyword>
<dbReference type="AlphaFoldDB" id="A0A7S1U4H0"/>
<evidence type="ECO:0000256" key="11">
    <source>
        <dbReference type="SAM" id="Phobius"/>
    </source>
</evidence>
<evidence type="ECO:0000256" key="6">
    <source>
        <dbReference type="ARBA" id="ARBA00022824"/>
    </source>
</evidence>
<protein>
    <recommendedName>
        <fullName evidence="3">Signal recognition particle receptor subunit beta</fullName>
    </recommendedName>
</protein>
<keyword evidence="6" id="KW-0256">Endoplasmic reticulum</keyword>
<dbReference type="InterPro" id="IPR019009">
    <property type="entry name" value="SRP_receptor_beta_su"/>
</dbReference>
<evidence type="ECO:0000256" key="4">
    <source>
        <dbReference type="ARBA" id="ARBA00022692"/>
    </source>
</evidence>
<gene>
    <name evidence="12" type="ORF">PPAR1163_LOCUS14726</name>
</gene>
<proteinExistence type="inferred from homology"/>
<evidence type="ECO:0000256" key="7">
    <source>
        <dbReference type="ARBA" id="ARBA00022989"/>
    </source>
</evidence>
<feature type="transmembrane region" description="Helical" evidence="11">
    <location>
        <begin position="28"/>
        <end position="52"/>
    </location>
</feature>
<dbReference type="GO" id="GO:0005525">
    <property type="term" value="F:GTP binding"/>
    <property type="evidence" value="ECO:0007669"/>
    <property type="project" value="UniProtKB-KW"/>
</dbReference>
<reference evidence="12" key="1">
    <citation type="submission" date="2021-01" db="EMBL/GenBank/DDBJ databases">
        <authorList>
            <person name="Corre E."/>
            <person name="Pelletier E."/>
            <person name="Niang G."/>
            <person name="Scheremetjew M."/>
            <person name="Finn R."/>
            <person name="Kale V."/>
            <person name="Holt S."/>
            <person name="Cochrane G."/>
            <person name="Meng A."/>
            <person name="Brown T."/>
            <person name="Cohen L."/>
        </authorList>
    </citation>
    <scope>NUCLEOTIDE SEQUENCE</scope>
    <source>
        <strain evidence="12">CCMP2877</strain>
    </source>
</reference>
<keyword evidence="7 11" id="KW-1133">Transmembrane helix</keyword>
<evidence type="ECO:0000256" key="10">
    <source>
        <dbReference type="ARBA" id="ARBA00023170"/>
    </source>
</evidence>
<evidence type="ECO:0000256" key="3">
    <source>
        <dbReference type="ARBA" id="ARBA00020256"/>
    </source>
</evidence>
<organism evidence="12">
    <name type="scientific">Phaeomonas parva</name>
    <dbReference type="NCBI Taxonomy" id="124430"/>
    <lineage>
        <taxon>Eukaryota</taxon>
        <taxon>Sar</taxon>
        <taxon>Stramenopiles</taxon>
        <taxon>Ochrophyta</taxon>
        <taxon>Pinguiophyceae</taxon>
        <taxon>Pinguiochrysidales</taxon>
        <taxon>Pinguiochrysidaceae</taxon>
        <taxon>Phaeomonas</taxon>
    </lineage>
</organism>
<dbReference type="InterPro" id="IPR027417">
    <property type="entry name" value="P-loop_NTPase"/>
</dbReference>
<dbReference type="Gene3D" id="3.40.50.300">
    <property type="entry name" value="P-loop containing nucleotide triphosphate hydrolases"/>
    <property type="match status" value="1"/>
</dbReference>